<protein>
    <submittedName>
        <fullName evidence="1">Uncharacterized protein</fullName>
    </submittedName>
</protein>
<dbReference type="AlphaFoldDB" id="A0A2S8BS21"/>
<evidence type="ECO:0000313" key="1">
    <source>
        <dbReference type="EMBL" id="PQM49444.1"/>
    </source>
</evidence>
<comment type="caution">
    <text evidence="1">The sequence shown here is derived from an EMBL/GenBank/DDBJ whole genome shotgun (WGS) entry which is preliminary data.</text>
</comment>
<organism evidence="1 2">
    <name type="scientific">Mycobacterium talmoniae</name>
    <dbReference type="NCBI Taxonomy" id="1858794"/>
    <lineage>
        <taxon>Bacteria</taxon>
        <taxon>Bacillati</taxon>
        <taxon>Actinomycetota</taxon>
        <taxon>Actinomycetes</taxon>
        <taxon>Mycobacteriales</taxon>
        <taxon>Mycobacteriaceae</taxon>
        <taxon>Mycobacterium</taxon>
    </lineage>
</organism>
<sequence>MPLLTSMVMIDPGIVWPLGAVPTTVPDLELLLTQLG</sequence>
<proteinExistence type="predicted"/>
<evidence type="ECO:0000313" key="2">
    <source>
        <dbReference type="Proteomes" id="UP000238296"/>
    </source>
</evidence>
<dbReference type="Proteomes" id="UP000238296">
    <property type="component" value="Unassembled WGS sequence"/>
</dbReference>
<dbReference type="EMBL" id="PPEA01000053">
    <property type="protein sequence ID" value="PQM49444.1"/>
    <property type="molecule type" value="Genomic_DNA"/>
</dbReference>
<gene>
    <name evidence="1" type="ORF">C1Y40_00324</name>
</gene>
<reference evidence="1 2" key="1">
    <citation type="journal article" date="2017" name="Int. J. Syst. Evol. Microbiol.">
        <title>Mycobacterium talmoniae sp. nov., a slowly growing mycobacterium isolated from human respiratory samples.</title>
        <authorList>
            <person name="Davidson R.M."/>
            <person name="DeGroote M.A."/>
            <person name="Marola J.L."/>
            <person name="Buss S."/>
            <person name="Jones V."/>
            <person name="McNeil M.R."/>
            <person name="Freifeld A.G."/>
            <person name="Elaine Epperson L."/>
            <person name="Hasan N.A."/>
            <person name="Jackson M."/>
            <person name="Iwen P.C."/>
            <person name="Salfinger M."/>
            <person name="Strong M."/>
        </authorList>
    </citation>
    <scope>NUCLEOTIDE SEQUENCE [LARGE SCALE GENOMIC DNA]</scope>
    <source>
        <strain evidence="1 2">ATCC BAA-2683</strain>
    </source>
</reference>
<accession>A0A2S8BS21</accession>
<name>A0A2S8BS21_9MYCO</name>